<dbReference type="EMBL" id="CP059732">
    <property type="protein sequence ID" value="QMW04171.1"/>
    <property type="molecule type" value="Genomic_DNA"/>
</dbReference>
<keyword evidence="3" id="KW-1185">Reference proteome</keyword>
<sequence>MNLTELLRSDGKLWVVVTVVLIVLLGWFFYLLRTGHRVDKIRKKYRV</sequence>
<dbReference type="Proteomes" id="UP000515369">
    <property type="component" value="Chromosome"/>
</dbReference>
<reference evidence="2 3" key="1">
    <citation type="submission" date="2020-07" db="EMBL/GenBank/DDBJ databases">
        <title>Spirosoma foliorum sp. nov., isolated from the leaves on the Nejang mountain Korea, Republic of.</title>
        <authorList>
            <person name="Ho H."/>
            <person name="Lee Y.-J."/>
            <person name="Nurcahyanto D.-A."/>
            <person name="Kim S.-G."/>
        </authorList>
    </citation>
    <scope>NUCLEOTIDE SEQUENCE [LARGE SCALE GENOMIC DNA]</scope>
    <source>
        <strain evidence="2 3">PL0136</strain>
    </source>
</reference>
<evidence type="ECO:0000313" key="3">
    <source>
        <dbReference type="Proteomes" id="UP000515369"/>
    </source>
</evidence>
<dbReference type="RefSeq" id="WP_182461426.1">
    <property type="nucleotide sequence ID" value="NZ_CP059732.1"/>
</dbReference>
<keyword evidence="1" id="KW-0812">Transmembrane</keyword>
<dbReference type="KEGG" id="sfol:H3H32_04220"/>
<gene>
    <name evidence="2" type="ORF">H3H32_04220</name>
</gene>
<organism evidence="2 3">
    <name type="scientific">Spirosoma foliorum</name>
    <dbReference type="NCBI Taxonomy" id="2710596"/>
    <lineage>
        <taxon>Bacteria</taxon>
        <taxon>Pseudomonadati</taxon>
        <taxon>Bacteroidota</taxon>
        <taxon>Cytophagia</taxon>
        <taxon>Cytophagales</taxon>
        <taxon>Cytophagaceae</taxon>
        <taxon>Spirosoma</taxon>
    </lineage>
</organism>
<feature type="transmembrane region" description="Helical" evidence="1">
    <location>
        <begin position="12"/>
        <end position="32"/>
    </location>
</feature>
<dbReference type="Pfam" id="PF20077">
    <property type="entry name" value="CcmD_alt"/>
    <property type="match status" value="1"/>
</dbReference>
<evidence type="ECO:0000313" key="2">
    <source>
        <dbReference type="EMBL" id="QMW04171.1"/>
    </source>
</evidence>
<evidence type="ECO:0000256" key="1">
    <source>
        <dbReference type="SAM" id="Phobius"/>
    </source>
</evidence>
<name>A0A7G5GZ79_9BACT</name>
<keyword evidence="1" id="KW-1133">Transmembrane helix</keyword>
<accession>A0A7G5GZ79</accession>
<proteinExistence type="predicted"/>
<protein>
    <recommendedName>
        <fullName evidence="4">CcmD family protein</fullName>
    </recommendedName>
</protein>
<dbReference type="AlphaFoldDB" id="A0A7G5GZ79"/>
<keyword evidence="1" id="KW-0472">Membrane</keyword>
<evidence type="ECO:0008006" key="4">
    <source>
        <dbReference type="Google" id="ProtNLM"/>
    </source>
</evidence>